<gene>
    <name evidence="8" type="primary">DTX40_4</name>
    <name evidence="8" type="ORF">Tsubulata_042395</name>
</gene>
<comment type="similarity">
    <text evidence="2 6">Belongs to the multi antimicrobial extrusion (MATE) (TC 2.A.66.1) family.</text>
</comment>
<dbReference type="GO" id="GO:0016020">
    <property type="term" value="C:membrane"/>
    <property type="evidence" value="ECO:0007669"/>
    <property type="project" value="UniProtKB-SubCell"/>
</dbReference>
<evidence type="ECO:0000256" key="3">
    <source>
        <dbReference type="ARBA" id="ARBA00022692"/>
    </source>
</evidence>
<organism evidence="8 9">
    <name type="scientific">Turnera subulata</name>
    <dbReference type="NCBI Taxonomy" id="218843"/>
    <lineage>
        <taxon>Eukaryota</taxon>
        <taxon>Viridiplantae</taxon>
        <taxon>Streptophyta</taxon>
        <taxon>Embryophyta</taxon>
        <taxon>Tracheophyta</taxon>
        <taxon>Spermatophyta</taxon>
        <taxon>Magnoliopsida</taxon>
        <taxon>eudicotyledons</taxon>
        <taxon>Gunneridae</taxon>
        <taxon>Pentapetalae</taxon>
        <taxon>rosids</taxon>
        <taxon>fabids</taxon>
        <taxon>Malpighiales</taxon>
        <taxon>Passifloraceae</taxon>
        <taxon>Turnera</taxon>
    </lineage>
</organism>
<feature type="transmembrane region" description="Helical" evidence="6">
    <location>
        <begin position="87"/>
        <end position="105"/>
    </location>
</feature>
<evidence type="ECO:0000256" key="1">
    <source>
        <dbReference type="ARBA" id="ARBA00004141"/>
    </source>
</evidence>
<feature type="transmembrane region" description="Helical" evidence="6">
    <location>
        <begin position="198"/>
        <end position="220"/>
    </location>
</feature>
<feature type="transmembrane region" description="Helical" evidence="6">
    <location>
        <begin position="232"/>
        <end position="255"/>
    </location>
</feature>
<evidence type="ECO:0000256" key="6">
    <source>
        <dbReference type="RuleBase" id="RU004914"/>
    </source>
</evidence>
<dbReference type="InterPro" id="IPR045069">
    <property type="entry name" value="MATE_euk"/>
</dbReference>
<comment type="caution">
    <text evidence="8">The sequence shown here is derived from an EMBL/GenBank/DDBJ whole genome shotgun (WGS) entry which is preliminary data.</text>
</comment>
<evidence type="ECO:0000256" key="7">
    <source>
        <dbReference type="SAM" id="MobiDB-lite"/>
    </source>
</evidence>
<dbReference type="CDD" id="cd13132">
    <property type="entry name" value="MATE_eukaryotic"/>
    <property type="match status" value="1"/>
</dbReference>
<comment type="subcellular location">
    <subcellularLocation>
        <location evidence="1">Membrane</location>
        <topology evidence="1">Multi-pass membrane protein</topology>
    </subcellularLocation>
</comment>
<reference evidence="8" key="1">
    <citation type="submission" date="2022-02" db="EMBL/GenBank/DDBJ databases">
        <authorList>
            <person name="Henning P.M."/>
            <person name="McCubbin A.G."/>
            <person name="Shore J.S."/>
        </authorList>
    </citation>
    <scope>NUCLEOTIDE SEQUENCE</scope>
    <source>
        <strain evidence="8">F60SS</strain>
        <tissue evidence="8">Leaves</tissue>
    </source>
</reference>
<accession>A0A9Q0FVH9</accession>
<dbReference type="EMBL" id="JAKUCV010003599">
    <property type="protein sequence ID" value="KAJ4838287.1"/>
    <property type="molecule type" value="Genomic_DNA"/>
</dbReference>
<feature type="transmembrane region" description="Helical" evidence="6">
    <location>
        <begin position="364"/>
        <end position="389"/>
    </location>
</feature>
<dbReference type="OrthoDB" id="2126698at2759"/>
<evidence type="ECO:0000256" key="2">
    <source>
        <dbReference type="ARBA" id="ARBA00010199"/>
    </source>
</evidence>
<dbReference type="Proteomes" id="UP001141552">
    <property type="component" value="Unassembled WGS sequence"/>
</dbReference>
<feature type="transmembrane region" description="Helical" evidence="6">
    <location>
        <begin position="261"/>
        <end position="286"/>
    </location>
</feature>
<dbReference type="InterPro" id="IPR002528">
    <property type="entry name" value="MATE_fam"/>
</dbReference>
<sequence>VFFLLYHVKFPLISNPDWSLSSHKSIVEMANSHQDTLQQPFLQPLSPKSTRKLRDEPNNSELESILSDSKEPLMKRLGKATWIESKILFKIAAPAIIVYMINYLMTYSTQIFCGHLGNLELATASLGISSIQLAYAIMLGMGSAVGTLCGQAYGAQRYGMLGLYLQRSTILLCLTGVILTLPYIFWKPILILVGEPPVIASTSASFVRGLIPLIFAYAMNFPIQKFLQSQSIVAPCSYISIAAFFIHILMSWVVVYKVGVGMLGAALVLSLSWWIVAGAQIVYIMFSDKCRQTWDGFSIQAFSGLWDFLKLSGASAVMLCLEVWYYQILVLITGMLDNPELALDSLSVSVRVGNEIGAGNPKSAAFSVVVATSVSFIMSLIFALLLLALRNVFSYAFTESEDVAAAVSDLCPLLAITLILNGLQPVLSGVAIGCGWQALVAYINVGCYYIIGLPLGCLLGFHFGFGVKGIWSGMVGGTALQTIILLWIVFRTDWNKEVAEASKRIGRWEQEKESLLE</sequence>
<feature type="non-terminal residue" evidence="8">
    <location>
        <position position="1"/>
    </location>
</feature>
<feature type="transmembrane region" description="Helical" evidence="6">
    <location>
        <begin position="410"/>
        <end position="433"/>
    </location>
</feature>
<dbReference type="GO" id="GO:1990961">
    <property type="term" value="P:xenobiotic detoxification by transmembrane export across the plasma membrane"/>
    <property type="evidence" value="ECO:0007669"/>
    <property type="project" value="InterPro"/>
</dbReference>
<dbReference type="Pfam" id="PF01554">
    <property type="entry name" value="MatE"/>
    <property type="match status" value="2"/>
</dbReference>
<keyword evidence="3 6" id="KW-0812">Transmembrane</keyword>
<dbReference type="GO" id="GO:0042910">
    <property type="term" value="F:xenobiotic transmembrane transporter activity"/>
    <property type="evidence" value="ECO:0007669"/>
    <property type="project" value="InterPro"/>
</dbReference>
<name>A0A9Q0FVH9_9ROSI</name>
<feature type="region of interest" description="Disordered" evidence="7">
    <location>
        <begin position="41"/>
        <end position="62"/>
    </location>
</feature>
<feature type="transmembrane region" description="Helical" evidence="6">
    <location>
        <begin position="169"/>
        <end position="186"/>
    </location>
</feature>
<proteinExistence type="inferred from homology"/>
<evidence type="ECO:0000256" key="4">
    <source>
        <dbReference type="ARBA" id="ARBA00022989"/>
    </source>
</evidence>
<feature type="transmembrane region" description="Helical" evidence="6">
    <location>
        <begin position="439"/>
        <end position="463"/>
    </location>
</feature>
<evidence type="ECO:0000256" key="5">
    <source>
        <dbReference type="ARBA" id="ARBA00023136"/>
    </source>
</evidence>
<evidence type="ECO:0000313" key="8">
    <source>
        <dbReference type="EMBL" id="KAJ4838287.1"/>
    </source>
</evidence>
<dbReference type="AlphaFoldDB" id="A0A9Q0FVH9"/>
<dbReference type="GO" id="GO:0015297">
    <property type="term" value="F:antiporter activity"/>
    <property type="evidence" value="ECO:0007669"/>
    <property type="project" value="InterPro"/>
</dbReference>
<feature type="transmembrane region" description="Helical" evidence="6">
    <location>
        <begin position="125"/>
        <end position="148"/>
    </location>
</feature>
<evidence type="ECO:0000313" key="9">
    <source>
        <dbReference type="Proteomes" id="UP001141552"/>
    </source>
</evidence>
<reference evidence="8" key="2">
    <citation type="journal article" date="2023" name="Plants (Basel)">
        <title>Annotation of the Turnera subulata (Passifloraceae) Draft Genome Reveals the S-Locus Evolved after the Divergence of Turneroideae from Passifloroideae in a Stepwise Manner.</title>
        <authorList>
            <person name="Henning P.M."/>
            <person name="Roalson E.H."/>
            <person name="Mir W."/>
            <person name="McCubbin A.G."/>
            <person name="Shore J.S."/>
        </authorList>
    </citation>
    <scope>NUCLEOTIDE SEQUENCE</scope>
    <source>
        <strain evidence="8">F60SS</strain>
    </source>
</reference>
<feature type="transmembrane region" description="Helical" evidence="6">
    <location>
        <begin position="470"/>
        <end position="490"/>
    </location>
</feature>
<keyword evidence="9" id="KW-1185">Reference proteome</keyword>
<dbReference type="PANTHER" id="PTHR11206">
    <property type="entry name" value="MULTIDRUG RESISTANCE PROTEIN"/>
    <property type="match status" value="1"/>
</dbReference>
<keyword evidence="5 6" id="KW-0472">Membrane</keyword>
<keyword evidence="4 6" id="KW-1133">Transmembrane helix</keyword>
<dbReference type="NCBIfam" id="TIGR00797">
    <property type="entry name" value="matE"/>
    <property type="match status" value="1"/>
</dbReference>
<protein>
    <recommendedName>
        <fullName evidence="6">Protein DETOXIFICATION</fullName>
    </recommendedName>
    <alternativeName>
        <fullName evidence="6">Multidrug and toxic compound extrusion protein</fullName>
    </alternativeName>
</protein>